<organism evidence="11 12">
    <name type="scientific">Breznakiella homolactica</name>
    <dbReference type="NCBI Taxonomy" id="2798577"/>
    <lineage>
        <taxon>Bacteria</taxon>
        <taxon>Pseudomonadati</taxon>
        <taxon>Spirochaetota</taxon>
        <taxon>Spirochaetia</taxon>
        <taxon>Spirochaetales</taxon>
        <taxon>Breznakiellaceae</taxon>
        <taxon>Breznakiella</taxon>
    </lineage>
</organism>
<accession>A0A7T7XNC5</accession>
<evidence type="ECO:0000256" key="4">
    <source>
        <dbReference type="ARBA" id="ARBA00022679"/>
    </source>
</evidence>
<dbReference type="InterPro" id="IPR029044">
    <property type="entry name" value="Nucleotide-diphossugar_trans"/>
</dbReference>
<dbReference type="Pfam" id="PF00535">
    <property type="entry name" value="Glycos_transf_2"/>
    <property type="match status" value="1"/>
</dbReference>
<evidence type="ECO:0000256" key="7">
    <source>
        <dbReference type="ARBA" id="ARBA00023136"/>
    </source>
</evidence>
<evidence type="ECO:0000313" key="12">
    <source>
        <dbReference type="Proteomes" id="UP000595917"/>
    </source>
</evidence>
<dbReference type="GO" id="GO:0000271">
    <property type="term" value="P:polysaccharide biosynthetic process"/>
    <property type="evidence" value="ECO:0007669"/>
    <property type="project" value="InterPro"/>
</dbReference>
<name>A0A7T7XNC5_9SPIR</name>
<evidence type="ECO:0000259" key="10">
    <source>
        <dbReference type="Pfam" id="PF04138"/>
    </source>
</evidence>
<evidence type="ECO:0000259" key="9">
    <source>
        <dbReference type="Pfam" id="PF00535"/>
    </source>
</evidence>
<protein>
    <submittedName>
        <fullName evidence="11">Glycosyltransferase family 2 protein</fullName>
    </submittedName>
</protein>
<dbReference type="PANTHER" id="PTHR43398:SF1">
    <property type="entry name" value="DOLICHOL-PHOSPHATE MANNOSYLTRANSFERASE SUBUNIT 1"/>
    <property type="match status" value="1"/>
</dbReference>
<keyword evidence="12" id="KW-1185">Reference proteome</keyword>
<evidence type="ECO:0000256" key="8">
    <source>
        <dbReference type="SAM" id="Phobius"/>
    </source>
</evidence>
<feature type="transmembrane region" description="Helical" evidence="8">
    <location>
        <begin position="243"/>
        <end position="267"/>
    </location>
</feature>
<comment type="similarity">
    <text evidence="2">Belongs to the glycosyltransferase 2 family.</text>
</comment>
<dbReference type="SUPFAM" id="SSF53448">
    <property type="entry name" value="Nucleotide-diphospho-sugar transferases"/>
    <property type="match status" value="1"/>
</dbReference>
<feature type="transmembrane region" description="Helical" evidence="8">
    <location>
        <begin position="273"/>
        <end position="290"/>
    </location>
</feature>
<dbReference type="KEGG" id="bhc:JFL75_00610"/>
<evidence type="ECO:0000256" key="2">
    <source>
        <dbReference type="ARBA" id="ARBA00006739"/>
    </source>
</evidence>
<keyword evidence="7 8" id="KW-0472">Membrane</keyword>
<proteinExistence type="inferred from homology"/>
<dbReference type="GO" id="GO:0004582">
    <property type="term" value="F:dolichyl-phosphate beta-D-mannosyltransferase activity"/>
    <property type="evidence" value="ECO:0007669"/>
    <property type="project" value="InterPro"/>
</dbReference>
<dbReference type="EMBL" id="CP067089">
    <property type="protein sequence ID" value="QQO09458.1"/>
    <property type="molecule type" value="Genomic_DNA"/>
</dbReference>
<dbReference type="CDD" id="cd06442">
    <property type="entry name" value="DPM1_like"/>
    <property type="match status" value="1"/>
</dbReference>
<dbReference type="AlphaFoldDB" id="A0A7T7XNC5"/>
<keyword evidence="4" id="KW-0808">Transferase</keyword>
<dbReference type="InterPro" id="IPR001173">
    <property type="entry name" value="Glyco_trans_2-like"/>
</dbReference>
<dbReference type="InterPro" id="IPR007267">
    <property type="entry name" value="GtrA_DPMS_TM"/>
</dbReference>
<feature type="transmembrane region" description="Helical" evidence="8">
    <location>
        <begin position="310"/>
        <end position="335"/>
    </location>
</feature>
<dbReference type="Gene3D" id="3.90.550.10">
    <property type="entry name" value="Spore Coat Polysaccharide Biosynthesis Protein SpsA, Chain A"/>
    <property type="match status" value="1"/>
</dbReference>
<dbReference type="FunFam" id="3.90.550.10:FF:000122">
    <property type="entry name" value="Dolichol-phosphate mannosyltransferase subunit 1"/>
    <property type="match status" value="1"/>
</dbReference>
<feature type="domain" description="GtrA/DPMS transmembrane" evidence="10">
    <location>
        <begin position="245"/>
        <end position="364"/>
    </location>
</feature>
<evidence type="ECO:0000256" key="1">
    <source>
        <dbReference type="ARBA" id="ARBA00004141"/>
    </source>
</evidence>
<evidence type="ECO:0000313" key="11">
    <source>
        <dbReference type="EMBL" id="QQO09458.1"/>
    </source>
</evidence>
<dbReference type="Proteomes" id="UP000595917">
    <property type="component" value="Chromosome"/>
</dbReference>
<dbReference type="Pfam" id="PF04138">
    <property type="entry name" value="GtrA_DPMS_TM"/>
    <property type="match status" value="1"/>
</dbReference>
<dbReference type="GO" id="GO:0009247">
    <property type="term" value="P:glycolipid biosynthetic process"/>
    <property type="evidence" value="ECO:0007669"/>
    <property type="project" value="TreeGrafter"/>
</dbReference>
<reference evidence="11" key="1">
    <citation type="submission" date="2021-01" db="EMBL/GenBank/DDBJ databases">
        <title>Description of Breznakiella homolactica.</title>
        <authorList>
            <person name="Song Y."/>
            <person name="Brune A."/>
        </authorList>
    </citation>
    <scope>NUCLEOTIDE SEQUENCE</scope>
    <source>
        <strain evidence="11">RmG30</strain>
    </source>
</reference>
<dbReference type="GO" id="GO:0016020">
    <property type="term" value="C:membrane"/>
    <property type="evidence" value="ECO:0007669"/>
    <property type="project" value="UniProtKB-SubCell"/>
</dbReference>
<keyword evidence="5 8" id="KW-0812">Transmembrane</keyword>
<keyword evidence="6 8" id="KW-1133">Transmembrane helix</keyword>
<feature type="transmembrane region" description="Helical" evidence="8">
    <location>
        <begin position="341"/>
        <end position="363"/>
    </location>
</feature>
<comment type="subcellular location">
    <subcellularLocation>
        <location evidence="1">Membrane</location>
        <topology evidence="1">Multi-pass membrane protein</topology>
    </subcellularLocation>
</comment>
<evidence type="ECO:0000256" key="5">
    <source>
        <dbReference type="ARBA" id="ARBA00022692"/>
    </source>
</evidence>
<dbReference type="RefSeq" id="WP_215626761.1">
    <property type="nucleotide sequence ID" value="NZ_CP067089.2"/>
</dbReference>
<evidence type="ECO:0000256" key="3">
    <source>
        <dbReference type="ARBA" id="ARBA00022676"/>
    </source>
</evidence>
<dbReference type="InterPro" id="IPR039528">
    <property type="entry name" value="DPM1-like"/>
</dbReference>
<dbReference type="PANTHER" id="PTHR43398">
    <property type="entry name" value="DOLICHOL-PHOSPHATE MANNOSYLTRANSFERASE SUBUNIT 1"/>
    <property type="match status" value="1"/>
</dbReference>
<keyword evidence="3" id="KW-0328">Glycosyltransferase</keyword>
<feature type="domain" description="Glycosyltransferase 2-like" evidence="9">
    <location>
        <begin position="5"/>
        <end position="171"/>
    </location>
</feature>
<sequence>MKLLIAVPTYNEIENIKRFVITVFEHIPDYADILVIDDNSPDGTAAAVEDLIRNYPNRLHILNRESKQGLAAAYLAAFEWGLSRGYDVFLEMDADFSHNPKYIPEMIDKIETNDVVIGSRNISGGGVEGWSALRNFISKGGSLYSRLVLGCPIKDLTGGFNMWRKSALEKINLETISAKGYLFQIEMKYKAFLAGCSITEIPIIFTDRKQGKSKMSKGIFVEALINIWKIKSNARTDKGSFEFIKFAVTGGLGTVTNLVIFFIFADLLKLPEIPVSICCFIVAATQNYIINHHWSFRNRTESDKPSIKKWFLFIVSSLLGLGINILVMRAILTYFNVPLKLIAQAGGILAGMVINYAVSKFLVFRRKK</sequence>
<gene>
    <name evidence="11" type="ORF">JFL75_00610</name>
</gene>
<evidence type="ECO:0000256" key="6">
    <source>
        <dbReference type="ARBA" id="ARBA00022989"/>
    </source>
</evidence>